<comment type="similarity">
    <text evidence="10">Belongs to the glycosyltransferase 22 family. PIGZ subfamily.</text>
</comment>
<keyword evidence="6 11" id="KW-0812">Transmembrane</keyword>
<dbReference type="Proteomes" id="UP000030746">
    <property type="component" value="Unassembled WGS sequence"/>
</dbReference>
<dbReference type="OMA" id="HGIHPRY"/>
<dbReference type="EC" id="2.4.1.-" evidence="11"/>
<dbReference type="AlphaFoldDB" id="V4AUZ3"/>
<evidence type="ECO:0000256" key="2">
    <source>
        <dbReference type="ARBA" id="ARBA00004687"/>
    </source>
</evidence>
<keyword evidence="9 11" id="KW-0472">Membrane</keyword>
<evidence type="ECO:0000256" key="7">
    <source>
        <dbReference type="ARBA" id="ARBA00022824"/>
    </source>
</evidence>
<evidence type="ECO:0000256" key="6">
    <source>
        <dbReference type="ARBA" id="ARBA00022692"/>
    </source>
</evidence>
<evidence type="ECO:0000256" key="5">
    <source>
        <dbReference type="ARBA" id="ARBA00022679"/>
    </source>
</evidence>
<dbReference type="EMBL" id="KB201205">
    <property type="protein sequence ID" value="ESO98795.1"/>
    <property type="molecule type" value="Genomic_DNA"/>
</dbReference>
<dbReference type="PANTHER" id="PTHR22760:SF3">
    <property type="entry name" value="GPI MANNOSYLTRANSFERASE 4"/>
    <property type="match status" value="1"/>
</dbReference>
<evidence type="ECO:0000256" key="11">
    <source>
        <dbReference type="RuleBase" id="RU363075"/>
    </source>
</evidence>
<keyword evidence="13" id="KW-1185">Reference proteome</keyword>
<keyword evidence="3" id="KW-0337">GPI-anchor biosynthesis</keyword>
<dbReference type="CTD" id="20237863"/>
<dbReference type="GO" id="GO:0005789">
    <property type="term" value="C:endoplasmic reticulum membrane"/>
    <property type="evidence" value="ECO:0007669"/>
    <property type="project" value="UniProtKB-SubCell"/>
</dbReference>
<proteinExistence type="inferred from homology"/>
<dbReference type="STRING" id="225164.V4AUZ3"/>
<dbReference type="InterPro" id="IPR005599">
    <property type="entry name" value="GPI_mannosylTrfase"/>
</dbReference>
<keyword evidence="7 11" id="KW-0256">Endoplasmic reticulum</keyword>
<accession>V4AUZ3</accession>
<sequence>MRISVVILMILRFLMVLLPQIGYIHPDEFFQSTEIVAGDQLGIDVFRAWEFNPENPIRCIAFPYIISGLPLSLLKWLQHFSWMVISPYWLLVLPRLWMAVLSLITDYCIYIMCQTFDINSDSALKLFSISYIALVFLCRTFSNSLETFFVSLFICVLLKGSAKWKMKSAKKKLYFELNPLSSISSYFLGSIAISGMFNRPTFIFFIIAPVVLWVLIFFKKSPISYKISALMTMAGSATIGALTAFLVLVYIDQLYYKEWSIVQLHDHFLECLAQSSALTCIKNFFSSLVITPWNFISYNSQSDHLAEHGLHPRILHLFVNVPMLLGPVAVLIIIGLLRTISKMMTDVFDVNLKMIYLFIAFICPISYLSLFPHQEPRFLLPIIPFACVMAADILESSKFQNVFWCLWIVFNICATVFFGFLHQGGVVATLLELQSEPISNVQNQINRQLIFYKTYMPPKHLMTSQNFSITDLAGEHSQTLIKTLTTLQKQSENSYAISIITPNTVFQKIKDILPQNFKLEFVCPHFSGEDPPNILNTVKNWYQLDEHLSLFCMNILTFS</sequence>
<reference evidence="12 13" key="1">
    <citation type="journal article" date="2013" name="Nature">
        <title>Insights into bilaterian evolution from three spiralian genomes.</title>
        <authorList>
            <person name="Simakov O."/>
            <person name="Marletaz F."/>
            <person name="Cho S.J."/>
            <person name="Edsinger-Gonzales E."/>
            <person name="Havlak P."/>
            <person name="Hellsten U."/>
            <person name="Kuo D.H."/>
            <person name="Larsson T."/>
            <person name="Lv J."/>
            <person name="Arendt D."/>
            <person name="Savage R."/>
            <person name="Osoegawa K."/>
            <person name="de Jong P."/>
            <person name="Grimwood J."/>
            <person name="Chapman J.A."/>
            <person name="Shapiro H."/>
            <person name="Aerts A."/>
            <person name="Otillar R.P."/>
            <person name="Terry A.Y."/>
            <person name="Boore J.L."/>
            <person name="Grigoriev I.V."/>
            <person name="Lindberg D.R."/>
            <person name="Seaver E.C."/>
            <person name="Weisblat D.A."/>
            <person name="Putnam N.H."/>
            <person name="Rokhsar D.S."/>
        </authorList>
    </citation>
    <scope>NUCLEOTIDE SEQUENCE [LARGE SCALE GENOMIC DNA]</scope>
</reference>
<feature type="transmembrane region" description="Helical" evidence="11">
    <location>
        <begin position="5"/>
        <end position="24"/>
    </location>
</feature>
<feature type="transmembrane region" description="Helical" evidence="11">
    <location>
        <begin position="354"/>
        <end position="372"/>
    </location>
</feature>
<dbReference type="GO" id="GO:0006506">
    <property type="term" value="P:GPI anchor biosynthetic process"/>
    <property type="evidence" value="ECO:0007669"/>
    <property type="project" value="UniProtKB-KW"/>
</dbReference>
<keyword evidence="4 11" id="KW-0328">Glycosyltransferase</keyword>
<keyword evidence="8 11" id="KW-1133">Transmembrane helix</keyword>
<evidence type="ECO:0000256" key="1">
    <source>
        <dbReference type="ARBA" id="ARBA00004477"/>
    </source>
</evidence>
<evidence type="ECO:0000256" key="4">
    <source>
        <dbReference type="ARBA" id="ARBA00022676"/>
    </source>
</evidence>
<dbReference type="PANTHER" id="PTHR22760">
    <property type="entry name" value="GLYCOSYLTRANSFERASE"/>
    <property type="match status" value="1"/>
</dbReference>
<feature type="transmembrane region" description="Helical" evidence="11">
    <location>
        <begin position="89"/>
        <end position="112"/>
    </location>
</feature>
<evidence type="ECO:0000313" key="13">
    <source>
        <dbReference type="Proteomes" id="UP000030746"/>
    </source>
</evidence>
<dbReference type="Pfam" id="PF03901">
    <property type="entry name" value="Glyco_transf_22"/>
    <property type="match status" value="1"/>
</dbReference>
<feature type="transmembrane region" description="Helical" evidence="11">
    <location>
        <begin position="230"/>
        <end position="251"/>
    </location>
</feature>
<name>V4AUZ3_LOTGI</name>
<dbReference type="GO" id="GO:0000026">
    <property type="term" value="F:alpha-1,2-mannosyltransferase activity"/>
    <property type="evidence" value="ECO:0007669"/>
    <property type="project" value="TreeGrafter"/>
</dbReference>
<feature type="transmembrane region" description="Helical" evidence="11">
    <location>
        <begin position="179"/>
        <end position="196"/>
    </location>
</feature>
<dbReference type="GeneID" id="20237863"/>
<evidence type="ECO:0000256" key="10">
    <source>
        <dbReference type="ARBA" id="ARBA00038466"/>
    </source>
</evidence>
<keyword evidence="5" id="KW-0808">Transferase</keyword>
<evidence type="ECO:0000256" key="8">
    <source>
        <dbReference type="ARBA" id="ARBA00022989"/>
    </source>
</evidence>
<dbReference type="RefSeq" id="XP_009050431.1">
    <property type="nucleotide sequence ID" value="XM_009052183.1"/>
</dbReference>
<evidence type="ECO:0000256" key="3">
    <source>
        <dbReference type="ARBA" id="ARBA00022502"/>
    </source>
</evidence>
<evidence type="ECO:0000313" key="12">
    <source>
        <dbReference type="EMBL" id="ESO98795.1"/>
    </source>
</evidence>
<protein>
    <recommendedName>
        <fullName evidence="11">Mannosyltransferase</fullName>
        <ecNumber evidence="11">2.4.1.-</ecNumber>
    </recommendedName>
</protein>
<comment type="subcellular location">
    <subcellularLocation>
        <location evidence="1 11">Endoplasmic reticulum membrane</location>
        <topology evidence="1 11">Multi-pass membrane protein</topology>
    </subcellularLocation>
</comment>
<feature type="transmembrane region" description="Helical" evidence="11">
    <location>
        <begin position="401"/>
        <end position="421"/>
    </location>
</feature>
<organism evidence="12 13">
    <name type="scientific">Lottia gigantea</name>
    <name type="common">Giant owl limpet</name>
    <dbReference type="NCBI Taxonomy" id="225164"/>
    <lineage>
        <taxon>Eukaryota</taxon>
        <taxon>Metazoa</taxon>
        <taxon>Spiralia</taxon>
        <taxon>Lophotrochozoa</taxon>
        <taxon>Mollusca</taxon>
        <taxon>Gastropoda</taxon>
        <taxon>Patellogastropoda</taxon>
        <taxon>Lottioidea</taxon>
        <taxon>Lottiidae</taxon>
        <taxon>Lottia</taxon>
    </lineage>
</organism>
<dbReference type="OrthoDB" id="10066429at2759"/>
<feature type="transmembrane region" description="Helical" evidence="11">
    <location>
        <begin position="314"/>
        <end position="334"/>
    </location>
</feature>
<comment type="pathway">
    <text evidence="2">Glycolipid biosynthesis; glycosylphosphatidylinositol-anchor biosynthesis.</text>
</comment>
<evidence type="ECO:0000256" key="9">
    <source>
        <dbReference type="ARBA" id="ARBA00023136"/>
    </source>
</evidence>
<dbReference type="HOGENOM" id="CLU_022957_1_1_1"/>
<gene>
    <name evidence="12" type="ORF">LOTGIDRAFT_158742</name>
</gene>
<feature type="transmembrane region" description="Helical" evidence="11">
    <location>
        <begin position="202"/>
        <end position="218"/>
    </location>
</feature>
<dbReference type="KEGG" id="lgi:LOTGIDRAFT_158742"/>